<dbReference type="InterPro" id="IPR057670">
    <property type="entry name" value="SH3_retrovirus"/>
</dbReference>
<gene>
    <name evidence="4" type="primary">LOC107829758</name>
</gene>
<dbReference type="Pfam" id="PF07727">
    <property type="entry name" value="RVT_2"/>
    <property type="match status" value="1"/>
</dbReference>
<dbReference type="PANTHER" id="PTHR11439">
    <property type="entry name" value="GAG-POL-RELATED RETROTRANSPOSON"/>
    <property type="match status" value="1"/>
</dbReference>
<accession>A0A1S4DGV2</accession>
<feature type="domain" description="Retroviral polymerase SH3-like" evidence="3">
    <location>
        <begin position="2"/>
        <end position="58"/>
    </location>
</feature>
<evidence type="ECO:0000313" key="4">
    <source>
        <dbReference type="RefSeq" id="XP_016512712.1"/>
    </source>
</evidence>
<dbReference type="AlphaFoldDB" id="A0A1S4DGV2"/>
<feature type="compositionally biased region" description="Low complexity" evidence="1">
    <location>
        <begin position="174"/>
        <end position="184"/>
    </location>
</feature>
<dbReference type="PaxDb" id="4097-A0A1S4DGV2"/>
<dbReference type="InterPro" id="IPR013103">
    <property type="entry name" value="RVT_2"/>
</dbReference>
<dbReference type="SUPFAM" id="SSF56672">
    <property type="entry name" value="DNA/RNA polymerases"/>
    <property type="match status" value="1"/>
</dbReference>
<dbReference type="InterPro" id="IPR043502">
    <property type="entry name" value="DNA/RNA_pol_sf"/>
</dbReference>
<dbReference type="OrthoDB" id="414945at2759"/>
<dbReference type="Pfam" id="PF25597">
    <property type="entry name" value="SH3_retrovirus"/>
    <property type="match status" value="1"/>
</dbReference>
<evidence type="ECO:0000259" key="2">
    <source>
        <dbReference type="Pfam" id="PF07727"/>
    </source>
</evidence>
<evidence type="ECO:0000256" key="1">
    <source>
        <dbReference type="SAM" id="MobiDB-lite"/>
    </source>
</evidence>
<dbReference type="KEGG" id="nta:107829758"/>
<dbReference type="RefSeq" id="XP_016512712.1">
    <property type="nucleotide sequence ID" value="XM_016657226.1"/>
</dbReference>
<proteinExistence type="predicted"/>
<dbReference type="PANTHER" id="PTHR11439:SF470">
    <property type="entry name" value="CYSTEINE-RICH RLK (RECEPTOR-LIKE PROTEIN KINASE) 8"/>
    <property type="match status" value="1"/>
</dbReference>
<evidence type="ECO:0008006" key="5">
    <source>
        <dbReference type="Google" id="ProtNLM"/>
    </source>
</evidence>
<dbReference type="CDD" id="cd09272">
    <property type="entry name" value="RNase_HI_RT_Ty1"/>
    <property type="match status" value="1"/>
</dbReference>
<feature type="domain" description="Reverse transcriptase Ty1/copia-type" evidence="2">
    <location>
        <begin position="181"/>
        <end position="300"/>
    </location>
</feature>
<protein>
    <recommendedName>
        <fullName evidence="5">Reverse transcriptase Ty1/copia-type domain-containing protein</fullName>
    </recommendedName>
</protein>
<organism evidence="4">
    <name type="scientific">Nicotiana tabacum</name>
    <name type="common">Common tobacco</name>
    <dbReference type="NCBI Taxonomy" id="4097"/>
    <lineage>
        <taxon>Eukaryota</taxon>
        <taxon>Viridiplantae</taxon>
        <taxon>Streptophyta</taxon>
        <taxon>Embryophyta</taxon>
        <taxon>Tracheophyta</taxon>
        <taxon>Spermatophyta</taxon>
        <taxon>Magnoliopsida</taxon>
        <taxon>eudicotyledons</taxon>
        <taxon>Gunneridae</taxon>
        <taxon>Pentapetalae</taxon>
        <taxon>asterids</taxon>
        <taxon>lamiids</taxon>
        <taxon>Solanales</taxon>
        <taxon>Solanaceae</taxon>
        <taxon>Nicotianoideae</taxon>
        <taxon>Nicotianeae</taxon>
        <taxon>Nicotiana</taxon>
    </lineage>
</organism>
<sequence>MIPKPDRNKFSPRSTPCIFLAYPPGKKAYKLMQLSDKKIMISRDVVFQENIFSYSESSSQSTIFPKWSISPPSSHIFPPSPDSGIPFLGSFEIPSPSPSLSSPPINHDISSSLADTVSPLPSFSPVNYDISYSPANTVSSLPSSSPVNIVILPLVPRYPTRVHQPPSYLKDNHSSSSQSISSPTLTSLSNIPRTVIVVAIKKGWKMYQLDFNNAFLHGNLDEEIHIRIPQGMVAPGSNIVCKLNKSLYGLKQAFRQWYSKLSDSLVSMGYEIFKNDYSLFLKSVGTSFTDVAVYTDDILLRLEILAEPGGVIICQRKFATDLLSEFCYLDCKLVTSPLDVTFKLRVHEGEALSDPTLYRKLIGNMLRALWGKVFLWHQILILLFKPIVTLIELLALLLEVLISLHAAGGCRVSWLTRLLHELSVVSVVPVPLHYNNQSAIYIAKNLVFHERTKYIDLDCHFVREKLHDGLISLSFVPNKLELADMLTRPLSGVTHQFILSKLGVANHSPT</sequence>
<reference evidence="4" key="1">
    <citation type="submission" date="2025-08" db="UniProtKB">
        <authorList>
            <consortium name="RefSeq"/>
        </authorList>
    </citation>
    <scope>IDENTIFICATION</scope>
</reference>
<feature type="region of interest" description="Disordered" evidence="1">
    <location>
        <begin position="165"/>
        <end position="184"/>
    </location>
</feature>
<dbReference type="STRING" id="4097.A0A1S4DGV2"/>
<evidence type="ECO:0000259" key="3">
    <source>
        <dbReference type="Pfam" id="PF25597"/>
    </source>
</evidence>
<name>A0A1S4DGV2_TOBAC</name>